<dbReference type="PANTHER" id="PTHR28142">
    <property type="entry name" value="MITOCHONDRIAL INNER MEMBRANE I-AAA PROTEASE SUPERCOMPLEX SUBUNIT MGR3-RELATED"/>
    <property type="match status" value="1"/>
</dbReference>
<keyword evidence="2" id="KW-1133">Transmembrane helix</keyword>
<comment type="caution">
    <text evidence="3">The sequence shown here is derived from an EMBL/GenBank/DDBJ whole genome shotgun (WGS) entry which is preliminary data.</text>
</comment>
<dbReference type="InterPro" id="IPR011990">
    <property type="entry name" value="TPR-like_helical_dom_sf"/>
</dbReference>
<accession>A0A4T0FX82</accession>
<proteinExistence type="predicted"/>
<evidence type="ECO:0000313" key="4">
    <source>
        <dbReference type="Proteomes" id="UP000310189"/>
    </source>
</evidence>
<evidence type="ECO:0000256" key="1">
    <source>
        <dbReference type="SAM" id="MobiDB-lite"/>
    </source>
</evidence>
<dbReference type="SUPFAM" id="SSF48452">
    <property type="entry name" value="TPR-like"/>
    <property type="match status" value="1"/>
</dbReference>
<gene>
    <name evidence="3" type="ORF">E3P99_00423</name>
</gene>
<feature type="compositionally biased region" description="Low complexity" evidence="1">
    <location>
        <begin position="41"/>
        <end position="53"/>
    </location>
</feature>
<dbReference type="Proteomes" id="UP000310189">
    <property type="component" value="Unassembled WGS sequence"/>
</dbReference>
<dbReference type="Gene3D" id="1.25.40.10">
    <property type="entry name" value="Tetratricopeptide repeat domain"/>
    <property type="match status" value="1"/>
</dbReference>
<dbReference type="InterPro" id="IPR040201">
    <property type="entry name" value="Mrg3-like"/>
</dbReference>
<organism evidence="3 4">
    <name type="scientific">Wallemia hederae</name>
    <dbReference type="NCBI Taxonomy" id="1540922"/>
    <lineage>
        <taxon>Eukaryota</taxon>
        <taxon>Fungi</taxon>
        <taxon>Dikarya</taxon>
        <taxon>Basidiomycota</taxon>
        <taxon>Wallemiomycotina</taxon>
        <taxon>Wallemiomycetes</taxon>
        <taxon>Wallemiales</taxon>
        <taxon>Wallemiaceae</taxon>
        <taxon>Wallemia</taxon>
    </lineage>
</organism>
<evidence type="ECO:0008006" key="5">
    <source>
        <dbReference type="Google" id="ProtNLM"/>
    </source>
</evidence>
<evidence type="ECO:0000256" key="2">
    <source>
        <dbReference type="SAM" id="Phobius"/>
    </source>
</evidence>
<dbReference type="AlphaFoldDB" id="A0A4T0FX82"/>
<keyword evidence="2" id="KW-0472">Membrane</keyword>
<reference evidence="3 4" key="1">
    <citation type="submission" date="2019-03" db="EMBL/GenBank/DDBJ databases">
        <title>Sequencing 23 genomes of Wallemia ichthyophaga.</title>
        <authorList>
            <person name="Gostincar C."/>
        </authorList>
    </citation>
    <scope>NUCLEOTIDE SEQUENCE [LARGE SCALE GENOMIC DNA]</scope>
    <source>
        <strain evidence="3 4">EXF-5753</strain>
    </source>
</reference>
<feature type="region of interest" description="Disordered" evidence="1">
    <location>
        <begin position="35"/>
        <end position="54"/>
    </location>
</feature>
<dbReference type="EMBL" id="SPNW01000004">
    <property type="protein sequence ID" value="TIA92865.1"/>
    <property type="molecule type" value="Genomic_DNA"/>
</dbReference>
<evidence type="ECO:0000313" key="3">
    <source>
        <dbReference type="EMBL" id="TIA92865.1"/>
    </source>
</evidence>
<keyword evidence="4" id="KW-1185">Reference proteome</keyword>
<feature type="transmembrane region" description="Helical" evidence="2">
    <location>
        <begin position="59"/>
        <end position="78"/>
    </location>
</feature>
<dbReference type="PANTHER" id="PTHR28142:SF1">
    <property type="entry name" value="MITOCHONDRIAL INNER MEMBRANE I-AAA PROTEASE SUPERCOMPLEX SUBUNIT MGR3-RELATED"/>
    <property type="match status" value="1"/>
</dbReference>
<sequence length="413" mass="45514">MTLAGSVRQRVCSRGSVSSIAKPLSLQISPASLRSFSQSAQPQQPQQPQQQPPKGIRQGTLFAILACTGLGATIYAVLEYYSAFTEWPEAVRGDIRFAVKAHKAGDTKRALEGYRKVIDTGRELSEEEYKAIGVSKAITLTGVQIACATLLSLSERPSDAHHELADALSYLLSGDVKKGDAETHRCIALAVKLGDMAYRARERSQAEQYYEWALAEMFRVSRAEKERKENDKEHTKGDEQLNLMTHQLNLPKWVSVSDLGGTLERLAALYSEQGRPEAAAPLYMQAISLLMPPQPFRHTPPSTSDRCRAALLMTNLSSVLTSHPSSKNLDNALQWANKAVELVEYSQNSDDDKVCNHTLAVGLFNVGVLHEMLNAPNAAVDSYGRAYRHSDKHNLIAAKLQSKEALRRVENGN</sequence>
<protein>
    <recommendedName>
        <fullName evidence="5">MalT-like TPR region domain-containing protein</fullName>
    </recommendedName>
</protein>
<dbReference type="OrthoDB" id="10050400at2759"/>
<keyword evidence="2" id="KW-0812">Transmembrane</keyword>
<name>A0A4T0FX82_9BASI</name>